<name>A0ABV1ENP1_9FIRM</name>
<comment type="caution">
    <text evidence="1">The sequence shown here is derived from an EMBL/GenBank/DDBJ whole genome shotgun (WGS) entry which is preliminary data.</text>
</comment>
<sequence>MTEQTKKKSARRPLRVGLIAAALCTLLVISVSAANPEVLEGIVSTIRSSIAIGEYRQDMTLDTGERVIGLSYPEVNLEEREGRVLLTVDGQETDITDELNEKGSYLWEYEDEGACVQVEVTLNEEGKPEAVTSIVPAGTEMGECEVSMVTESVVTTTEE</sequence>
<dbReference type="Proteomes" id="UP001440599">
    <property type="component" value="Unassembled WGS sequence"/>
</dbReference>
<gene>
    <name evidence="1" type="ORF">WMO45_06725</name>
</gene>
<protein>
    <submittedName>
        <fullName evidence="1">Uncharacterized protein</fullName>
    </submittedName>
</protein>
<proteinExistence type="predicted"/>
<dbReference type="EMBL" id="JBBMFT010000003">
    <property type="protein sequence ID" value="MEQ2456214.1"/>
    <property type="molecule type" value="Genomic_DNA"/>
</dbReference>
<accession>A0ABV1ENP1</accession>
<reference evidence="1 2" key="1">
    <citation type="submission" date="2024-03" db="EMBL/GenBank/DDBJ databases">
        <title>Human intestinal bacterial collection.</title>
        <authorList>
            <person name="Pauvert C."/>
            <person name="Hitch T.C.A."/>
            <person name="Clavel T."/>
        </authorList>
    </citation>
    <scope>NUCLEOTIDE SEQUENCE [LARGE SCALE GENOMIC DNA]</scope>
    <source>
        <strain evidence="1 2">CLA-AP-H34</strain>
    </source>
</reference>
<evidence type="ECO:0000313" key="2">
    <source>
        <dbReference type="Proteomes" id="UP001440599"/>
    </source>
</evidence>
<dbReference type="RefSeq" id="WP_349139801.1">
    <property type="nucleotide sequence ID" value="NZ_JBBMFT010000003.1"/>
</dbReference>
<organism evidence="1 2">
    <name type="scientific">Flavonifractor hominis</name>
    <dbReference type="NCBI Taxonomy" id="3133178"/>
    <lineage>
        <taxon>Bacteria</taxon>
        <taxon>Bacillati</taxon>
        <taxon>Bacillota</taxon>
        <taxon>Clostridia</taxon>
        <taxon>Eubacteriales</taxon>
        <taxon>Oscillospiraceae</taxon>
        <taxon>Flavonifractor</taxon>
    </lineage>
</organism>
<keyword evidence="2" id="KW-1185">Reference proteome</keyword>
<evidence type="ECO:0000313" key="1">
    <source>
        <dbReference type="EMBL" id="MEQ2456214.1"/>
    </source>
</evidence>